<dbReference type="WBParaSite" id="GPUH_0000841301-mRNA-1">
    <property type="protein sequence ID" value="GPUH_0000841301-mRNA-1"/>
    <property type="gene ID" value="GPUH_0000841301"/>
</dbReference>
<dbReference type="GO" id="GO:0030139">
    <property type="term" value="C:endocytic vesicle"/>
    <property type="evidence" value="ECO:0007669"/>
    <property type="project" value="TreeGrafter"/>
</dbReference>
<dbReference type="PANTHER" id="PTHR21663:SF0">
    <property type="entry name" value="HEAT REPEAT-CONTAINING PROTEIN 5B"/>
    <property type="match status" value="1"/>
</dbReference>
<protein>
    <submittedName>
        <fullName evidence="1">HEAT repeat-containing protein 1</fullName>
    </submittedName>
</protein>
<dbReference type="GO" id="GO:0005829">
    <property type="term" value="C:cytosol"/>
    <property type="evidence" value="ECO:0007669"/>
    <property type="project" value="GOC"/>
</dbReference>
<dbReference type="GO" id="GO:0006897">
    <property type="term" value="P:endocytosis"/>
    <property type="evidence" value="ECO:0007669"/>
    <property type="project" value="TreeGrafter"/>
</dbReference>
<dbReference type="InterPro" id="IPR040108">
    <property type="entry name" value="Laa1/Sip1/HEATR5"/>
</dbReference>
<accession>A0A183DI63</accession>
<dbReference type="AlphaFoldDB" id="A0A183DI63"/>
<dbReference type="PANTHER" id="PTHR21663">
    <property type="entry name" value="HYPOTHETICAL HEAT DOMAIN-CONTAINING"/>
    <property type="match status" value="1"/>
</dbReference>
<proteinExistence type="predicted"/>
<name>A0A183DI63_9BILA</name>
<evidence type="ECO:0000313" key="1">
    <source>
        <dbReference type="WBParaSite" id="GPUH_0000841301-mRNA-1"/>
    </source>
</evidence>
<dbReference type="GO" id="GO:0005794">
    <property type="term" value="C:Golgi apparatus"/>
    <property type="evidence" value="ECO:0007669"/>
    <property type="project" value="TreeGrafter"/>
</dbReference>
<reference evidence="1" key="1">
    <citation type="submission" date="2016-06" db="UniProtKB">
        <authorList>
            <consortium name="WormBaseParasite"/>
        </authorList>
    </citation>
    <scope>IDENTIFICATION</scope>
</reference>
<organism evidence="1">
    <name type="scientific">Gongylonema pulchrum</name>
    <dbReference type="NCBI Taxonomy" id="637853"/>
    <lineage>
        <taxon>Eukaryota</taxon>
        <taxon>Metazoa</taxon>
        <taxon>Ecdysozoa</taxon>
        <taxon>Nematoda</taxon>
        <taxon>Chromadorea</taxon>
        <taxon>Rhabditida</taxon>
        <taxon>Spirurina</taxon>
        <taxon>Spiruromorpha</taxon>
        <taxon>Spiruroidea</taxon>
        <taxon>Gongylonematidae</taxon>
        <taxon>Gongylonema</taxon>
    </lineage>
</organism>
<dbReference type="GO" id="GO:0016020">
    <property type="term" value="C:membrane"/>
    <property type="evidence" value="ECO:0007669"/>
    <property type="project" value="TreeGrafter"/>
</dbReference>
<sequence>LSSPHLVLRKAAVCCLRQLVQREAKEVREHAQTLVPQGIMNNISRSNTEPGLPETGLEGVLLSMLDVETDDMLKQDVKETLISLVQATSSDLLSYWLSLCKDILASCMGADMRSTILIEEKSDGTGDEEDESEVLKSLRIYIVY</sequence>
<dbReference type="GO" id="GO:0042147">
    <property type="term" value="P:retrograde transport, endosome to Golgi"/>
    <property type="evidence" value="ECO:0007669"/>
    <property type="project" value="TreeGrafter"/>
</dbReference>
<dbReference type="GO" id="GO:0008104">
    <property type="term" value="P:intracellular protein localization"/>
    <property type="evidence" value="ECO:0007669"/>
    <property type="project" value="TreeGrafter"/>
</dbReference>